<feature type="domain" description="ExoI C-terminal" evidence="17">
    <location>
        <begin position="357"/>
        <end position="478"/>
    </location>
</feature>
<dbReference type="GO" id="GO:0046872">
    <property type="term" value="F:metal ion binding"/>
    <property type="evidence" value="ECO:0007669"/>
    <property type="project" value="UniProtKB-KW"/>
</dbReference>
<dbReference type="Pfam" id="PF26016">
    <property type="entry name" value="ExoI_C"/>
    <property type="match status" value="1"/>
</dbReference>
<protein>
    <recommendedName>
        <fullName evidence="3 13">Exodeoxyribonuclease I</fullName>
        <ecNumber evidence="2 13">3.1.11.1</ecNumber>
    </recommendedName>
</protein>
<dbReference type="Gene3D" id="3.30.420.10">
    <property type="entry name" value="Ribonuclease H-like superfamily/Ribonuclease H"/>
    <property type="match status" value="1"/>
</dbReference>
<dbReference type="SUPFAM" id="SSF53098">
    <property type="entry name" value="Ribonuclease H-like"/>
    <property type="match status" value="1"/>
</dbReference>
<evidence type="ECO:0000313" key="18">
    <source>
        <dbReference type="EMBL" id="RUO25615.1"/>
    </source>
</evidence>
<feature type="binding site" evidence="14">
    <location>
        <position position="159"/>
    </location>
    <ligand>
        <name>substrate</name>
    </ligand>
</feature>
<comment type="caution">
    <text evidence="18">The sequence shown here is derived from an EMBL/GenBank/DDBJ whole genome shotgun (WGS) entry which is preliminary data.</text>
</comment>
<dbReference type="Proteomes" id="UP000288293">
    <property type="component" value="Unassembled WGS sequence"/>
</dbReference>
<dbReference type="InterPro" id="IPR023607">
    <property type="entry name" value="Exodeoxyribonuclease_I"/>
</dbReference>
<gene>
    <name evidence="18" type="ORF">CWE09_02470</name>
</gene>
<comment type="subunit">
    <text evidence="12">Monomer. Interacts with ssb (via C-terminus); this interaction stimulates the exonuclease activity by recruiting the enzyme to its substrate.</text>
</comment>
<organism evidence="18 19">
    <name type="scientific">Aliidiomarina minuta</name>
    <dbReference type="NCBI Taxonomy" id="880057"/>
    <lineage>
        <taxon>Bacteria</taxon>
        <taxon>Pseudomonadati</taxon>
        <taxon>Pseudomonadota</taxon>
        <taxon>Gammaproteobacteria</taxon>
        <taxon>Alteromonadales</taxon>
        <taxon>Idiomarinaceae</taxon>
        <taxon>Aliidiomarina</taxon>
    </lineage>
</organism>
<keyword evidence="11 13" id="KW-0234">DNA repair</keyword>
<dbReference type="GO" id="GO:0000175">
    <property type="term" value="F:3'-5'-RNA exonuclease activity"/>
    <property type="evidence" value="ECO:0007669"/>
    <property type="project" value="InterPro"/>
</dbReference>
<dbReference type="InterPro" id="IPR058561">
    <property type="entry name" value="Exonuc_1_C"/>
</dbReference>
<dbReference type="InterPro" id="IPR036397">
    <property type="entry name" value="RNaseH_sf"/>
</dbReference>
<keyword evidence="9 15" id="KW-0460">Magnesium</keyword>
<dbReference type="Pfam" id="PF00929">
    <property type="entry name" value="RNase_T"/>
    <property type="match status" value="1"/>
</dbReference>
<evidence type="ECO:0000256" key="2">
    <source>
        <dbReference type="ARBA" id="ARBA00012108"/>
    </source>
</evidence>
<dbReference type="GO" id="GO:0006281">
    <property type="term" value="P:DNA repair"/>
    <property type="evidence" value="ECO:0007669"/>
    <property type="project" value="UniProtKB-KW"/>
</dbReference>
<keyword evidence="6 13" id="KW-0227">DNA damage</keyword>
<evidence type="ECO:0000256" key="3">
    <source>
        <dbReference type="ARBA" id="ARBA00019900"/>
    </source>
</evidence>
<keyword evidence="10" id="KW-0238">DNA-binding</keyword>
<evidence type="ECO:0000256" key="1">
    <source>
        <dbReference type="ARBA" id="ARBA00000563"/>
    </source>
</evidence>
<keyword evidence="19" id="KW-1185">Reference proteome</keyword>
<dbReference type="PANTHER" id="PTHR11046">
    <property type="entry name" value="OLIGORIBONUCLEASE, MITOCHONDRIAL"/>
    <property type="match status" value="1"/>
</dbReference>
<dbReference type="Pfam" id="PF08411">
    <property type="entry name" value="ExoI_SH3"/>
    <property type="match status" value="1"/>
</dbReference>
<evidence type="ECO:0000256" key="11">
    <source>
        <dbReference type="ARBA" id="ARBA00023204"/>
    </source>
</evidence>
<feature type="binding site" evidence="15">
    <location>
        <position position="11"/>
    </location>
    <ligand>
        <name>Mg(2+)</name>
        <dbReference type="ChEBI" id="CHEBI:18420"/>
        <label>2</label>
    </ligand>
</feature>
<dbReference type="InterPro" id="IPR038649">
    <property type="entry name" value="EXOI_SH3_sf"/>
</dbReference>
<dbReference type="InterPro" id="IPR022894">
    <property type="entry name" value="Oligoribonuclease"/>
</dbReference>
<evidence type="ECO:0000256" key="8">
    <source>
        <dbReference type="ARBA" id="ARBA00022839"/>
    </source>
</evidence>
<keyword evidence="5 15" id="KW-0479">Metal-binding</keyword>
<name>A0A432W6B7_9GAMM</name>
<feature type="binding site" evidence="15">
    <location>
        <position position="180"/>
    </location>
    <ligand>
        <name>Mg(2+)</name>
        <dbReference type="ChEBI" id="CHEBI:18420"/>
        <label>2</label>
    </ligand>
</feature>
<feature type="binding site" evidence="14">
    <location>
        <position position="11"/>
    </location>
    <ligand>
        <name>substrate</name>
    </ligand>
</feature>
<comment type="cofactor">
    <cofactor evidence="15">
        <name>Mg(2+)</name>
        <dbReference type="ChEBI" id="CHEBI:18420"/>
    </cofactor>
    <text evidence="15">Binds 2 Mg(2+) ions per monomer.</text>
</comment>
<dbReference type="EMBL" id="PIPL01000001">
    <property type="protein sequence ID" value="RUO25615.1"/>
    <property type="molecule type" value="Genomic_DNA"/>
</dbReference>
<keyword evidence="7 13" id="KW-0378">Hydrolase</keyword>
<accession>A0A432W6B7</accession>
<keyword evidence="4 13" id="KW-0540">Nuclease</keyword>
<evidence type="ECO:0000256" key="4">
    <source>
        <dbReference type="ARBA" id="ARBA00022722"/>
    </source>
</evidence>
<evidence type="ECO:0000256" key="7">
    <source>
        <dbReference type="ARBA" id="ARBA00022801"/>
    </source>
</evidence>
<dbReference type="Gene3D" id="1.10.287.1240">
    <property type="match status" value="1"/>
</dbReference>
<evidence type="ECO:0000256" key="14">
    <source>
        <dbReference type="PIRSR" id="PIRSR000977-1"/>
    </source>
</evidence>
<feature type="domain" description="ExoI SH3-like" evidence="16">
    <location>
        <begin position="196"/>
        <end position="352"/>
    </location>
</feature>
<dbReference type="PROSITE" id="PS51785">
    <property type="entry name" value="EXOI_C"/>
    <property type="match status" value="1"/>
</dbReference>
<sequence length="478" mass="55526">MSKTLYWYDFEAGGANPRVDRPTQFAGIRTDEDLNIIGEPLVHYCQQTPDYLPHPEACLITGITPQKTLQKGIPEAHFCDLIHQQFSQPETTIAGYNNIRYDDEMTRFMLYRNFYDPYAYSWQNNNSRWDLVDLVRACYALRPEGIEWPTNEKGLTSFKLEHLSMANNIEHAQAHDAMSDVYATIGMARIIKEQQPRLYAWYWQLRRKAQVQKVLDEAMVQSKALVHVSSHYGTEQGNLSWIFPLAYHPEQANTLIAWRLDKNPENCRDLKADQIRQLLFTPRSQLTEGQERPGLVSISINKCPFLAPLNTLSAERARNFNLDWKQAEAYLALLQQDPHLRQHIVSALLEPADNASAPDDVEQQLYSGPFFSEQAKSQMEIIRSSSPEQLATLTLEWDDSRLPELLFRYRARNYPHTLSQPEVERWRQHCKTRLTEGSKHHLNIDEFVLRLEQLAQEHEQNSRNMAIVKALANYIQEL</sequence>
<dbReference type="NCBIfam" id="NF008746">
    <property type="entry name" value="PRK11779.1"/>
    <property type="match status" value="1"/>
</dbReference>
<dbReference type="GO" id="GO:0008310">
    <property type="term" value="F:single-stranded DNA 3'-5' DNA exonuclease activity"/>
    <property type="evidence" value="ECO:0007669"/>
    <property type="project" value="UniProtKB-EC"/>
</dbReference>
<reference evidence="18 19" key="1">
    <citation type="journal article" date="2011" name="Front. Microbiol.">
        <title>Genomic signatures of strain selection and enhancement in Bacillus atrophaeus var. globigii, a historical biowarfare simulant.</title>
        <authorList>
            <person name="Gibbons H.S."/>
            <person name="Broomall S.M."/>
            <person name="McNew L.A."/>
            <person name="Daligault H."/>
            <person name="Chapman C."/>
            <person name="Bruce D."/>
            <person name="Karavis M."/>
            <person name="Krepps M."/>
            <person name="McGregor P.A."/>
            <person name="Hong C."/>
            <person name="Park K.H."/>
            <person name="Akmal A."/>
            <person name="Feldman A."/>
            <person name="Lin J.S."/>
            <person name="Chang W.E."/>
            <person name="Higgs B.W."/>
            <person name="Demirev P."/>
            <person name="Lindquist J."/>
            <person name="Liem A."/>
            <person name="Fochler E."/>
            <person name="Read T.D."/>
            <person name="Tapia R."/>
            <person name="Johnson S."/>
            <person name="Bishop-Lilly K.A."/>
            <person name="Detter C."/>
            <person name="Han C."/>
            <person name="Sozhamannan S."/>
            <person name="Rosenzweig C.N."/>
            <person name="Skowronski E.W."/>
        </authorList>
    </citation>
    <scope>NUCLEOTIDE SEQUENCE [LARGE SCALE GENOMIC DNA]</scope>
    <source>
        <strain evidence="18 19">MLST1</strain>
    </source>
</reference>
<feature type="binding site" evidence="15">
    <location>
        <position position="9"/>
    </location>
    <ligand>
        <name>Mg(2+)</name>
        <dbReference type="ChEBI" id="CHEBI:18420"/>
        <label>1</label>
    </ligand>
</feature>
<evidence type="ECO:0000256" key="12">
    <source>
        <dbReference type="ARBA" id="ARBA00046792"/>
    </source>
</evidence>
<evidence type="ECO:0000313" key="19">
    <source>
        <dbReference type="Proteomes" id="UP000288293"/>
    </source>
</evidence>
<dbReference type="CDD" id="cd06138">
    <property type="entry name" value="ExoI_N"/>
    <property type="match status" value="1"/>
</dbReference>
<evidence type="ECO:0000256" key="6">
    <source>
        <dbReference type="ARBA" id="ARBA00022763"/>
    </source>
</evidence>
<dbReference type="InterPro" id="IPR013620">
    <property type="entry name" value="Exonuc_1_SH3"/>
</dbReference>
<dbReference type="AlphaFoldDB" id="A0A432W6B7"/>
<dbReference type="InterPro" id="IPR013520">
    <property type="entry name" value="Ribonucl_H"/>
</dbReference>
<evidence type="ECO:0000259" key="17">
    <source>
        <dbReference type="PROSITE" id="PS51785"/>
    </source>
</evidence>
<dbReference type="RefSeq" id="WP_126802363.1">
    <property type="nucleotide sequence ID" value="NZ_PIPL01000001.1"/>
</dbReference>
<dbReference type="Gene3D" id="3.30.1520.20">
    <property type="entry name" value="Exonuclease ExoI, domain 2"/>
    <property type="match status" value="1"/>
</dbReference>
<evidence type="ECO:0000259" key="16">
    <source>
        <dbReference type="PROSITE" id="PS51784"/>
    </source>
</evidence>
<dbReference type="OrthoDB" id="9763470at2"/>
<comment type="catalytic activity">
    <reaction evidence="1 13">
        <text>Exonucleolytic cleavage in the 3'- to 5'-direction to yield nucleoside 5'-phosphates.</text>
        <dbReference type="EC" id="3.1.11.1"/>
    </reaction>
</comment>
<dbReference type="FunFam" id="3.30.420.10:FF:000033">
    <property type="entry name" value="Exodeoxyribonuclease I"/>
    <property type="match status" value="1"/>
</dbReference>
<dbReference type="GO" id="GO:0003677">
    <property type="term" value="F:DNA binding"/>
    <property type="evidence" value="ECO:0007669"/>
    <property type="project" value="UniProtKB-KW"/>
</dbReference>
<dbReference type="PROSITE" id="PS51784">
    <property type="entry name" value="EXOI_SH3"/>
    <property type="match status" value="1"/>
</dbReference>
<dbReference type="InterPro" id="IPR012337">
    <property type="entry name" value="RNaseH-like_sf"/>
</dbReference>
<evidence type="ECO:0000256" key="10">
    <source>
        <dbReference type="ARBA" id="ARBA00023125"/>
    </source>
</evidence>
<dbReference type="PANTHER" id="PTHR11046:SF11">
    <property type="entry name" value="EXODEOXYRIBONUCLEASE I"/>
    <property type="match status" value="1"/>
</dbReference>
<evidence type="ECO:0000256" key="5">
    <source>
        <dbReference type="ARBA" id="ARBA00022723"/>
    </source>
</evidence>
<dbReference type="PIRSF" id="PIRSF000977">
    <property type="entry name" value="Exodeoxyribonuclease_I"/>
    <property type="match status" value="1"/>
</dbReference>
<dbReference type="EC" id="3.1.11.1" evidence="2 13"/>
<dbReference type="FunFam" id="1.20.1280.70:FF:000001">
    <property type="entry name" value="Exodeoxyribonuclease I"/>
    <property type="match status" value="1"/>
</dbReference>
<evidence type="ECO:0000256" key="15">
    <source>
        <dbReference type="PIRSR" id="PIRSR000977-2"/>
    </source>
</evidence>
<dbReference type="Gene3D" id="1.20.1280.70">
    <property type="entry name" value="Exonuclease ExoI, domain 3"/>
    <property type="match status" value="1"/>
</dbReference>
<evidence type="ECO:0000256" key="9">
    <source>
        <dbReference type="ARBA" id="ARBA00022842"/>
    </source>
</evidence>
<evidence type="ECO:0000256" key="13">
    <source>
        <dbReference type="PIRNR" id="PIRNR000977"/>
    </source>
</evidence>
<dbReference type="InterPro" id="IPR034747">
    <property type="entry name" value="EXOI_SH3"/>
</dbReference>
<keyword evidence="8 13" id="KW-0269">Exonuclease</keyword>
<proteinExistence type="predicted"/>